<evidence type="ECO:0000256" key="2">
    <source>
        <dbReference type="SAM" id="MobiDB-lite"/>
    </source>
</evidence>
<evidence type="ECO:0000313" key="4">
    <source>
        <dbReference type="EMBL" id="KAK6634800.1"/>
    </source>
</evidence>
<dbReference type="Pfam" id="PF25340">
    <property type="entry name" value="BCD_RFX"/>
    <property type="match status" value="1"/>
</dbReference>
<dbReference type="PANTHER" id="PTHR12619">
    <property type="entry name" value="RFX TRANSCRIPTION FACTOR FAMILY"/>
    <property type="match status" value="1"/>
</dbReference>
<proteinExistence type="predicted"/>
<evidence type="ECO:0000259" key="3">
    <source>
        <dbReference type="PROSITE" id="PS51526"/>
    </source>
</evidence>
<dbReference type="Gene3D" id="1.10.10.10">
    <property type="entry name" value="Winged helix-like DNA-binding domain superfamily/Winged helix DNA-binding domain"/>
    <property type="match status" value="1"/>
</dbReference>
<dbReference type="InterPro" id="IPR057321">
    <property type="entry name" value="RFX1-4/6/8-like_BCD"/>
</dbReference>
<accession>A0ABR1B540</accession>
<dbReference type="InterPro" id="IPR036390">
    <property type="entry name" value="WH_DNA-bd_sf"/>
</dbReference>
<comment type="caution">
    <text evidence="4">The sequence shown here is derived from an EMBL/GenBank/DDBJ whole genome shotgun (WGS) entry which is preliminary data.</text>
</comment>
<gene>
    <name evidence="4" type="ORF">RUM44_000047</name>
</gene>
<evidence type="ECO:0000313" key="5">
    <source>
        <dbReference type="Proteomes" id="UP001359485"/>
    </source>
</evidence>
<dbReference type="InterPro" id="IPR003150">
    <property type="entry name" value="DNA-bd_RFX"/>
</dbReference>
<sequence length="724" mass="80756">MAATESLDSNTSLVTTASASQATETDTVSITAIIHNPQSDEGCDSPDSSDGSTQVSSQVVVTSPASEPHTPHYIVAVTDGEGVGEVSTVHPTYVQYTVDGTEQAIYATTTNGQITYPVFAVGENYTPGSGQYYTSGNTAVTYTQVAQAGQSIIAGNTYLIQPSVDHENAHTIITGSRTSPDTVNAVRSQTFNFVKIMPKWGVQYGGQISRRICFGEDIISQSCSVAEVLCLSIRHTKVQWLLENYECFEGVSLPRSTMYAHYLRHCSEHKLDPVNAASFGKLIRSVFLGLRTRRLGTRGNSKYHYYGIRIKPGSSLTHISDDPVVNTPRGVSGGSNKRFKQTTGVKTENQYEASGNHNTSPQTNDNQQYLGDGLGAIPEFPPIKLNSFLEETDVTLEDVDTLRNIYREHCEAFLEAVLNLEFQTIESLWREFWRSQDNNNGDECEEEKYLSKSKLYSLCKLQPVQEFMRSVDYVFYQNIVQVLIPDVLRPIPSSLTQSIRNFAKGLENWLTGAMNGCPQEMVLIKVSAVSALAQTLRRYTSLNHLAQAARAVLQNSSQITQMLADLNRVDFHNVQEQASWVCECEDSVVQRLEADFKTTLQQQNSLESWALWLKNVVAQVLKPFEGKPNFAKAARQFLLKWSFYSSMVIRDLTLRSAASFGSFHLIRLLYDEYMFYLVEHEVALATGETPIAVMSEIEIDDDDDDDDNVIMIYTREDDDCCTEI</sequence>
<dbReference type="SUPFAM" id="SSF46785">
    <property type="entry name" value="Winged helix' DNA-binding domain"/>
    <property type="match status" value="1"/>
</dbReference>
<organism evidence="4 5">
    <name type="scientific">Polyplax serrata</name>
    <name type="common">Common mouse louse</name>
    <dbReference type="NCBI Taxonomy" id="468196"/>
    <lineage>
        <taxon>Eukaryota</taxon>
        <taxon>Metazoa</taxon>
        <taxon>Ecdysozoa</taxon>
        <taxon>Arthropoda</taxon>
        <taxon>Hexapoda</taxon>
        <taxon>Insecta</taxon>
        <taxon>Pterygota</taxon>
        <taxon>Neoptera</taxon>
        <taxon>Paraneoptera</taxon>
        <taxon>Psocodea</taxon>
        <taxon>Troctomorpha</taxon>
        <taxon>Phthiraptera</taxon>
        <taxon>Anoplura</taxon>
        <taxon>Polyplacidae</taxon>
        <taxon>Polyplax</taxon>
    </lineage>
</organism>
<feature type="compositionally biased region" description="Polar residues" evidence="2">
    <location>
        <begin position="1"/>
        <end position="30"/>
    </location>
</feature>
<feature type="compositionally biased region" description="Polar residues" evidence="2">
    <location>
        <begin position="341"/>
        <end position="368"/>
    </location>
</feature>
<dbReference type="PROSITE" id="PS51526">
    <property type="entry name" value="RFX_DBD"/>
    <property type="match status" value="1"/>
</dbReference>
<dbReference type="EMBL" id="JAWJWF010000003">
    <property type="protein sequence ID" value="KAK6634800.1"/>
    <property type="molecule type" value="Genomic_DNA"/>
</dbReference>
<feature type="domain" description="RFX-type winged-helix" evidence="3">
    <location>
        <begin position="237"/>
        <end position="312"/>
    </location>
</feature>
<protein>
    <recommendedName>
        <fullName evidence="3">RFX-type winged-helix domain-containing protein</fullName>
    </recommendedName>
</protein>
<feature type="compositionally biased region" description="Low complexity" evidence="2">
    <location>
        <begin position="45"/>
        <end position="66"/>
    </location>
</feature>
<dbReference type="Proteomes" id="UP001359485">
    <property type="component" value="Unassembled WGS sequence"/>
</dbReference>
<dbReference type="Pfam" id="PF02257">
    <property type="entry name" value="RFX_DNA_binding"/>
    <property type="match status" value="1"/>
</dbReference>
<dbReference type="InterPro" id="IPR039779">
    <property type="entry name" value="RFX-like"/>
</dbReference>
<keyword evidence="5" id="KW-1185">Reference proteome</keyword>
<dbReference type="InterPro" id="IPR036388">
    <property type="entry name" value="WH-like_DNA-bd_sf"/>
</dbReference>
<keyword evidence="1" id="KW-0238">DNA-binding</keyword>
<evidence type="ECO:0000256" key="1">
    <source>
        <dbReference type="ARBA" id="ARBA00023125"/>
    </source>
</evidence>
<feature type="region of interest" description="Disordered" evidence="2">
    <location>
        <begin position="319"/>
        <end position="368"/>
    </location>
</feature>
<reference evidence="4 5" key="1">
    <citation type="submission" date="2023-09" db="EMBL/GenBank/DDBJ databases">
        <title>Genomes of two closely related lineages of the louse Polyplax serrata with different host specificities.</title>
        <authorList>
            <person name="Martinu J."/>
            <person name="Tarabai H."/>
            <person name="Stefka J."/>
            <person name="Hypsa V."/>
        </authorList>
    </citation>
    <scope>NUCLEOTIDE SEQUENCE [LARGE SCALE GENOMIC DNA]</scope>
    <source>
        <strain evidence="4">98ZLc_SE</strain>
    </source>
</reference>
<dbReference type="PANTHER" id="PTHR12619:SF33">
    <property type="entry name" value="RFX, ISOFORM H"/>
    <property type="match status" value="1"/>
</dbReference>
<feature type="region of interest" description="Disordered" evidence="2">
    <location>
        <begin position="1"/>
        <end position="67"/>
    </location>
</feature>
<name>A0ABR1B540_POLSC</name>